<comment type="subcellular location">
    <subcellularLocation>
        <location evidence="2">Cytoplasm</location>
    </subcellularLocation>
    <subcellularLocation>
        <location evidence="1">Nucleus</location>
    </subcellularLocation>
</comment>
<dbReference type="OrthoDB" id="5844105at2759"/>
<protein>
    <submittedName>
        <fullName evidence="10">Protein asunder homolog</fullName>
    </submittedName>
</protein>
<evidence type="ECO:0000256" key="5">
    <source>
        <dbReference type="ARBA" id="ARBA00022776"/>
    </source>
</evidence>
<keyword evidence="4" id="KW-0132">Cell division</keyword>
<reference evidence="10" key="1">
    <citation type="submission" date="2025-08" db="UniProtKB">
        <authorList>
            <consortium name="RefSeq"/>
        </authorList>
    </citation>
    <scope>IDENTIFICATION</scope>
    <source>
        <tissue evidence="10">Muscle</tissue>
    </source>
</reference>
<evidence type="ECO:0000313" key="9">
    <source>
        <dbReference type="Proteomes" id="UP000504611"/>
    </source>
</evidence>
<feature type="non-terminal residue" evidence="10">
    <location>
        <position position="95"/>
    </location>
</feature>
<evidence type="ECO:0000256" key="1">
    <source>
        <dbReference type="ARBA" id="ARBA00004123"/>
    </source>
</evidence>
<dbReference type="GO" id="GO:0005737">
    <property type="term" value="C:cytoplasm"/>
    <property type="evidence" value="ECO:0007669"/>
    <property type="project" value="UniProtKB-SubCell"/>
</dbReference>
<dbReference type="Proteomes" id="UP000504611">
    <property type="component" value="Unplaced"/>
</dbReference>
<evidence type="ECO:0000256" key="3">
    <source>
        <dbReference type="ARBA" id="ARBA00022490"/>
    </source>
</evidence>
<dbReference type="GO" id="GO:0051301">
    <property type="term" value="P:cell division"/>
    <property type="evidence" value="ECO:0007669"/>
    <property type="project" value="UniProtKB-KW"/>
</dbReference>
<evidence type="ECO:0000256" key="4">
    <source>
        <dbReference type="ARBA" id="ARBA00022618"/>
    </source>
</evidence>
<keyword evidence="6" id="KW-0539">Nucleus</keyword>
<evidence type="ECO:0000313" key="10">
    <source>
        <dbReference type="RefSeq" id="XP_010766578.1"/>
    </source>
</evidence>
<keyword evidence="9" id="KW-1185">Reference proteome</keyword>
<sequence>MKPTLNVCEQEEQHANTSANYDVELLHHRDAHMEFFKSGDLHMAGSSTRENGLKETITLKWCTPRTNSIGGSSWRSCVCVLFHIKVFKGPAARSG</sequence>
<dbReference type="GO" id="GO:0007346">
    <property type="term" value="P:regulation of mitotic cell cycle"/>
    <property type="evidence" value="ECO:0007669"/>
    <property type="project" value="TreeGrafter"/>
</dbReference>
<dbReference type="GO" id="GO:0051642">
    <property type="term" value="P:centrosome localization"/>
    <property type="evidence" value="ECO:0007669"/>
    <property type="project" value="TreeGrafter"/>
</dbReference>
<gene>
    <name evidence="10" type="primary">LOC104942962</name>
</gene>
<evidence type="ECO:0000256" key="6">
    <source>
        <dbReference type="ARBA" id="ARBA00023242"/>
    </source>
</evidence>
<keyword evidence="3" id="KW-0963">Cytoplasm</keyword>
<name>A0A6I9MTE8_9TELE</name>
<evidence type="ECO:0000256" key="2">
    <source>
        <dbReference type="ARBA" id="ARBA00004496"/>
    </source>
</evidence>
<evidence type="ECO:0000256" key="8">
    <source>
        <dbReference type="ARBA" id="ARBA00061603"/>
    </source>
</evidence>
<dbReference type="KEGG" id="ncc:104942962"/>
<accession>A0A6I9MTE8</accession>
<dbReference type="GeneID" id="104942962"/>
<evidence type="ECO:0000256" key="7">
    <source>
        <dbReference type="ARBA" id="ARBA00023306"/>
    </source>
</evidence>
<comment type="similarity">
    <text evidence="8">Belongs to the Integrator subunit 13 family.</text>
</comment>
<proteinExistence type="inferred from homology"/>
<dbReference type="GO" id="GO:0032039">
    <property type="term" value="C:integrator complex"/>
    <property type="evidence" value="ECO:0007669"/>
    <property type="project" value="TreeGrafter"/>
</dbReference>
<keyword evidence="5" id="KW-0498">Mitosis</keyword>
<dbReference type="AlphaFoldDB" id="A0A6I9MTE8"/>
<dbReference type="Pfam" id="PF10221">
    <property type="entry name" value="Mat89Bb"/>
    <property type="match status" value="1"/>
</dbReference>
<dbReference type="RefSeq" id="XP_010766578.1">
    <property type="nucleotide sequence ID" value="XM_010768276.1"/>
</dbReference>
<keyword evidence="7" id="KW-0131">Cell cycle</keyword>
<dbReference type="PANTHER" id="PTHR12955:SF1">
    <property type="entry name" value="INTEGRATOR COMPLEX SUBUNIT 13"/>
    <property type="match status" value="1"/>
</dbReference>
<organism evidence="9 10">
    <name type="scientific">Notothenia coriiceps</name>
    <name type="common">black rockcod</name>
    <dbReference type="NCBI Taxonomy" id="8208"/>
    <lineage>
        <taxon>Eukaryota</taxon>
        <taxon>Metazoa</taxon>
        <taxon>Chordata</taxon>
        <taxon>Craniata</taxon>
        <taxon>Vertebrata</taxon>
        <taxon>Euteleostomi</taxon>
        <taxon>Actinopterygii</taxon>
        <taxon>Neopterygii</taxon>
        <taxon>Teleostei</taxon>
        <taxon>Neoteleostei</taxon>
        <taxon>Acanthomorphata</taxon>
        <taxon>Eupercaria</taxon>
        <taxon>Perciformes</taxon>
        <taxon>Notothenioidei</taxon>
        <taxon>Nototheniidae</taxon>
        <taxon>Notothenia</taxon>
    </lineage>
</organism>
<dbReference type="PANTHER" id="PTHR12955">
    <property type="entry name" value="SARCOMA ANTIGEN NY-SAR-95-RELATED"/>
    <property type="match status" value="1"/>
</dbReference>
<dbReference type="InterPro" id="IPR019355">
    <property type="entry name" value="Cell_cycle_regulator_Mat89Bb"/>
</dbReference>